<feature type="region of interest" description="Disordered" evidence="1">
    <location>
        <begin position="277"/>
        <end position="339"/>
    </location>
</feature>
<keyword evidence="3" id="KW-1185">Reference proteome</keyword>
<feature type="compositionally biased region" description="Pro residues" evidence="1">
    <location>
        <begin position="313"/>
        <end position="323"/>
    </location>
</feature>
<feature type="region of interest" description="Disordered" evidence="1">
    <location>
        <begin position="1"/>
        <end position="26"/>
    </location>
</feature>
<feature type="region of interest" description="Disordered" evidence="1">
    <location>
        <begin position="74"/>
        <end position="107"/>
    </location>
</feature>
<dbReference type="Proteomes" id="UP001293254">
    <property type="component" value="Unassembled WGS sequence"/>
</dbReference>
<protein>
    <submittedName>
        <fullName evidence="2">Uncharacterized protein</fullName>
    </submittedName>
</protein>
<gene>
    <name evidence="2" type="ORF">Salat_2600800</name>
</gene>
<comment type="caution">
    <text evidence="2">The sequence shown here is derived from an EMBL/GenBank/DDBJ whole genome shotgun (WGS) entry which is preliminary data.</text>
</comment>
<evidence type="ECO:0000313" key="2">
    <source>
        <dbReference type="EMBL" id="KAK4414938.1"/>
    </source>
</evidence>
<evidence type="ECO:0000256" key="1">
    <source>
        <dbReference type="SAM" id="MobiDB-lite"/>
    </source>
</evidence>
<dbReference type="AlphaFoldDB" id="A0AAE1XN63"/>
<evidence type="ECO:0000313" key="3">
    <source>
        <dbReference type="Proteomes" id="UP001293254"/>
    </source>
</evidence>
<proteinExistence type="predicted"/>
<name>A0AAE1XN63_9LAMI</name>
<feature type="region of interest" description="Disordered" evidence="1">
    <location>
        <begin position="239"/>
        <end position="264"/>
    </location>
</feature>
<dbReference type="EMBL" id="JACGWO010000011">
    <property type="protein sequence ID" value="KAK4414938.1"/>
    <property type="molecule type" value="Genomic_DNA"/>
</dbReference>
<feature type="compositionally biased region" description="Low complexity" evidence="1">
    <location>
        <begin position="84"/>
        <end position="104"/>
    </location>
</feature>
<accession>A0AAE1XN63</accession>
<reference evidence="2" key="2">
    <citation type="journal article" date="2024" name="Plant">
        <title>Genomic evolution and insights into agronomic trait innovations of Sesamum species.</title>
        <authorList>
            <person name="Miao H."/>
            <person name="Wang L."/>
            <person name="Qu L."/>
            <person name="Liu H."/>
            <person name="Sun Y."/>
            <person name="Le M."/>
            <person name="Wang Q."/>
            <person name="Wei S."/>
            <person name="Zheng Y."/>
            <person name="Lin W."/>
            <person name="Duan Y."/>
            <person name="Cao H."/>
            <person name="Xiong S."/>
            <person name="Wang X."/>
            <person name="Wei L."/>
            <person name="Li C."/>
            <person name="Ma Q."/>
            <person name="Ju M."/>
            <person name="Zhao R."/>
            <person name="Li G."/>
            <person name="Mu C."/>
            <person name="Tian Q."/>
            <person name="Mei H."/>
            <person name="Zhang T."/>
            <person name="Gao T."/>
            <person name="Zhang H."/>
        </authorList>
    </citation>
    <scope>NUCLEOTIDE SEQUENCE</scope>
    <source>
        <strain evidence="2">3651</strain>
    </source>
</reference>
<feature type="non-terminal residue" evidence="2">
    <location>
        <position position="339"/>
    </location>
</feature>
<organism evidence="2 3">
    <name type="scientific">Sesamum alatum</name>
    <dbReference type="NCBI Taxonomy" id="300844"/>
    <lineage>
        <taxon>Eukaryota</taxon>
        <taxon>Viridiplantae</taxon>
        <taxon>Streptophyta</taxon>
        <taxon>Embryophyta</taxon>
        <taxon>Tracheophyta</taxon>
        <taxon>Spermatophyta</taxon>
        <taxon>Magnoliopsida</taxon>
        <taxon>eudicotyledons</taxon>
        <taxon>Gunneridae</taxon>
        <taxon>Pentapetalae</taxon>
        <taxon>asterids</taxon>
        <taxon>lamiids</taxon>
        <taxon>Lamiales</taxon>
        <taxon>Pedaliaceae</taxon>
        <taxon>Sesamum</taxon>
    </lineage>
</organism>
<sequence length="339" mass="37160">MANDELPLDDIESGNGKAVVGRPSSEEENALNRLLSEFNLSEFLALANRVIDEGDIASMEAISDLKRRWNEKFGDVQPRPSMAPTRPSSTRTLTPFRPITAPTRPARRIPRMPTTEQMNANLLHTPTVVASFPAPLLSLLPSSMASSIFPVSAVAETLAPPSIVTVLEGSQQDPDNQPPSLSVDNQPQYCLHVETFQSDLPSIRVDKQPQSSIYIHSDPPSICVDQQPQHSLHVEISSFQSPPSKRVDKQPQPSLFIHSDPPSIRVDQQPQYSLHVETSSCHSPPSIRVDNQPQSSFFSMDTHLDGNLLNLPPVAPLTRPPSSAPSDKGNMAKPPDIFI</sequence>
<reference evidence="2" key="1">
    <citation type="submission" date="2020-06" db="EMBL/GenBank/DDBJ databases">
        <authorList>
            <person name="Li T."/>
            <person name="Hu X."/>
            <person name="Zhang T."/>
            <person name="Song X."/>
            <person name="Zhang H."/>
            <person name="Dai N."/>
            <person name="Sheng W."/>
            <person name="Hou X."/>
            <person name="Wei L."/>
        </authorList>
    </citation>
    <scope>NUCLEOTIDE SEQUENCE</scope>
    <source>
        <strain evidence="2">3651</strain>
        <tissue evidence="2">Leaf</tissue>
    </source>
</reference>
<feature type="compositionally biased region" description="Acidic residues" evidence="1">
    <location>
        <begin position="1"/>
        <end position="12"/>
    </location>
</feature>
<feature type="compositionally biased region" description="Polar residues" evidence="1">
    <location>
        <begin position="277"/>
        <end position="299"/>
    </location>
</feature>